<dbReference type="Proteomes" id="UP000076848">
    <property type="component" value="Unassembled WGS sequence"/>
</dbReference>
<evidence type="ECO:0000256" key="3">
    <source>
        <dbReference type="ARBA" id="ARBA00022448"/>
    </source>
</evidence>
<dbReference type="RefSeq" id="WP_066127614.1">
    <property type="nucleotide sequence ID" value="NZ_FKIF01000006.1"/>
</dbReference>
<keyword evidence="5 8" id="KW-0812">Transmembrane</keyword>
<dbReference type="CDD" id="cd06261">
    <property type="entry name" value="TM_PBP2"/>
    <property type="match status" value="1"/>
</dbReference>
<comment type="subcellular location">
    <subcellularLocation>
        <location evidence="1">Cell inner membrane</location>
        <topology evidence="1">Multi-pass membrane protein</topology>
    </subcellularLocation>
    <subcellularLocation>
        <location evidence="8">Cell membrane</location>
        <topology evidence="8">Multi-pass membrane protein</topology>
    </subcellularLocation>
</comment>
<evidence type="ECO:0000256" key="6">
    <source>
        <dbReference type="ARBA" id="ARBA00022989"/>
    </source>
</evidence>
<evidence type="ECO:0000256" key="2">
    <source>
        <dbReference type="ARBA" id="ARBA00010072"/>
    </source>
</evidence>
<dbReference type="Pfam" id="PF00528">
    <property type="entry name" value="BPD_transp_1"/>
    <property type="match status" value="1"/>
</dbReference>
<dbReference type="GO" id="GO:0022857">
    <property type="term" value="F:transmembrane transporter activity"/>
    <property type="evidence" value="ECO:0007669"/>
    <property type="project" value="InterPro"/>
</dbReference>
<evidence type="ECO:0000256" key="8">
    <source>
        <dbReference type="RuleBase" id="RU363032"/>
    </source>
</evidence>
<dbReference type="PANTHER" id="PTHR30614:SF47">
    <property type="entry name" value="ABC TRANSPORTER PERMEASE"/>
    <property type="match status" value="1"/>
</dbReference>
<evidence type="ECO:0000256" key="4">
    <source>
        <dbReference type="ARBA" id="ARBA00022475"/>
    </source>
</evidence>
<gene>
    <name evidence="10" type="primary">artQ_2</name>
    <name evidence="10" type="ORF">SAMEA3906486_02615</name>
</gene>
<accession>A0A157SGM5</accession>
<dbReference type="EMBL" id="FKIF01000006">
    <property type="protein sequence ID" value="SAI69632.1"/>
    <property type="molecule type" value="Genomic_DNA"/>
</dbReference>
<organism evidence="10 11">
    <name type="scientific">Bordetella ansorpii</name>
    <dbReference type="NCBI Taxonomy" id="288768"/>
    <lineage>
        <taxon>Bacteria</taxon>
        <taxon>Pseudomonadati</taxon>
        <taxon>Pseudomonadota</taxon>
        <taxon>Betaproteobacteria</taxon>
        <taxon>Burkholderiales</taxon>
        <taxon>Alcaligenaceae</taxon>
        <taxon>Bordetella</taxon>
    </lineage>
</organism>
<dbReference type="OrthoDB" id="6534575at2"/>
<dbReference type="SUPFAM" id="SSF161098">
    <property type="entry name" value="MetI-like"/>
    <property type="match status" value="1"/>
</dbReference>
<feature type="transmembrane region" description="Helical" evidence="8">
    <location>
        <begin position="20"/>
        <end position="46"/>
    </location>
</feature>
<dbReference type="InterPro" id="IPR000515">
    <property type="entry name" value="MetI-like"/>
</dbReference>
<dbReference type="Gene3D" id="1.10.3720.10">
    <property type="entry name" value="MetI-like"/>
    <property type="match status" value="1"/>
</dbReference>
<sequence length="233" mass="25924">MELLNFGVVLQAKYVTWLAAGAAMALGLFAASWIAGFVIALMLLALRESGVRLFEAFTQAFVAYHRNVPQLVQVFLWYFGVPQLLPDSWQAWINAHNSEFVLVWIALSLNSAAYMSEDLRSGLRSLPHTQLEAARALGMTYLQSMRIVLIPQALRAAFPPLVNQSLSLFKSTSLAMTVGLAEVTYASRQIENETYRTFEAFALASAFYWICSFVLTAVGHYWSERLKIAGKGA</sequence>
<feature type="domain" description="ABC transmembrane type-1" evidence="9">
    <location>
        <begin position="18"/>
        <end position="219"/>
    </location>
</feature>
<evidence type="ECO:0000256" key="1">
    <source>
        <dbReference type="ARBA" id="ARBA00004429"/>
    </source>
</evidence>
<dbReference type="NCBIfam" id="TIGR01726">
    <property type="entry name" value="HEQRo_perm_3TM"/>
    <property type="match status" value="1"/>
</dbReference>
<dbReference type="STRING" id="288768.SAMEA3906486_02615"/>
<dbReference type="InterPro" id="IPR035906">
    <property type="entry name" value="MetI-like_sf"/>
</dbReference>
<dbReference type="GO" id="GO:0043190">
    <property type="term" value="C:ATP-binding cassette (ABC) transporter complex"/>
    <property type="evidence" value="ECO:0007669"/>
    <property type="project" value="InterPro"/>
</dbReference>
<name>A0A157SGM5_9BORD</name>
<dbReference type="AlphaFoldDB" id="A0A157SGM5"/>
<keyword evidence="4" id="KW-1003">Cell membrane</keyword>
<dbReference type="PROSITE" id="PS50928">
    <property type="entry name" value="ABC_TM1"/>
    <property type="match status" value="1"/>
</dbReference>
<dbReference type="PANTHER" id="PTHR30614">
    <property type="entry name" value="MEMBRANE COMPONENT OF AMINO ACID ABC TRANSPORTER"/>
    <property type="match status" value="1"/>
</dbReference>
<keyword evidence="7 8" id="KW-0472">Membrane</keyword>
<keyword evidence="3 8" id="KW-0813">Transport</keyword>
<keyword evidence="6 8" id="KW-1133">Transmembrane helix</keyword>
<comment type="similarity">
    <text evidence="2">Belongs to the binding-protein-dependent transport system permease family. HisMQ subfamily.</text>
</comment>
<keyword evidence="11" id="KW-1185">Reference proteome</keyword>
<feature type="transmembrane region" description="Helical" evidence="8">
    <location>
        <begin position="200"/>
        <end position="222"/>
    </location>
</feature>
<dbReference type="GO" id="GO:0006865">
    <property type="term" value="P:amino acid transport"/>
    <property type="evidence" value="ECO:0007669"/>
    <property type="project" value="TreeGrafter"/>
</dbReference>
<evidence type="ECO:0000259" key="9">
    <source>
        <dbReference type="PROSITE" id="PS50928"/>
    </source>
</evidence>
<reference evidence="10 11" key="1">
    <citation type="submission" date="2016-04" db="EMBL/GenBank/DDBJ databases">
        <authorList>
            <consortium name="Pathogen Informatics"/>
        </authorList>
    </citation>
    <scope>NUCLEOTIDE SEQUENCE [LARGE SCALE GENOMIC DNA]</scope>
    <source>
        <strain evidence="10 11">H050680373</strain>
    </source>
</reference>
<dbReference type="InterPro" id="IPR010065">
    <property type="entry name" value="AA_ABC_transptr_permease_3TM"/>
</dbReference>
<dbReference type="InterPro" id="IPR043429">
    <property type="entry name" value="ArtM/GltK/GlnP/TcyL/YhdX-like"/>
</dbReference>
<protein>
    <submittedName>
        <fullName evidence="10">Amino acids ABC transporter permease</fullName>
    </submittedName>
</protein>
<evidence type="ECO:0000256" key="5">
    <source>
        <dbReference type="ARBA" id="ARBA00022692"/>
    </source>
</evidence>
<evidence type="ECO:0000256" key="7">
    <source>
        <dbReference type="ARBA" id="ARBA00023136"/>
    </source>
</evidence>
<evidence type="ECO:0000313" key="10">
    <source>
        <dbReference type="EMBL" id="SAI69632.1"/>
    </source>
</evidence>
<proteinExistence type="inferred from homology"/>
<evidence type="ECO:0000313" key="11">
    <source>
        <dbReference type="Proteomes" id="UP000076848"/>
    </source>
</evidence>